<accession>A0AAD7N0A9</accession>
<evidence type="ECO:0000313" key="3">
    <source>
        <dbReference type="Proteomes" id="UP001215280"/>
    </source>
</evidence>
<feature type="region of interest" description="Disordered" evidence="1">
    <location>
        <begin position="169"/>
        <end position="200"/>
    </location>
</feature>
<name>A0AAD7N0A9_9AGAR</name>
<feature type="compositionally biased region" description="Polar residues" evidence="1">
    <location>
        <begin position="172"/>
        <end position="198"/>
    </location>
</feature>
<evidence type="ECO:0000313" key="2">
    <source>
        <dbReference type="EMBL" id="KAJ7740054.1"/>
    </source>
</evidence>
<sequence length="268" mass="28644">MIPIPYSPPSSANGAVDFARRSRYDILHGIAPDSNLPLPRRARNNQLIVFGGMSNEADSPNPDELCVLNDVRFFDIASQHWLPPSRLSRLSIPTPFSRVRATPRSPLSPATASSSSAGRTFTKLCLTSVCAAYPLHPLYNLATSRTPSEADLAMLRELHASLGAICTGPAASASSTPGTRGTSLPSTRLRSCGASPSSPARERDAAAHLCDLPGVPAPHAHTSCTRCATRSSRRYVLGVKLVWRAVTHTKPPRTPQGKTLSITTHPLI</sequence>
<proteinExistence type="predicted"/>
<dbReference type="Proteomes" id="UP001215280">
    <property type="component" value="Unassembled WGS sequence"/>
</dbReference>
<reference evidence="2" key="1">
    <citation type="submission" date="2023-03" db="EMBL/GenBank/DDBJ databases">
        <title>Massive genome expansion in bonnet fungi (Mycena s.s.) driven by repeated elements and novel gene families across ecological guilds.</title>
        <authorList>
            <consortium name="Lawrence Berkeley National Laboratory"/>
            <person name="Harder C.B."/>
            <person name="Miyauchi S."/>
            <person name="Viragh M."/>
            <person name="Kuo A."/>
            <person name="Thoen E."/>
            <person name="Andreopoulos B."/>
            <person name="Lu D."/>
            <person name="Skrede I."/>
            <person name="Drula E."/>
            <person name="Henrissat B."/>
            <person name="Morin E."/>
            <person name="Kohler A."/>
            <person name="Barry K."/>
            <person name="LaButti K."/>
            <person name="Morin E."/>
            <person name="Salamov A."/>
            <person name="Lipzen A."/>
            <person name="Mereny Z."/>
            <person name="Hegedus B."/>
            <person name="Baldrian P."/>
            <person name="Stursova M."/>
            <person name="Weitz H."/>
            <person name="Taylor A."/>
            <person name="Grigoriev I.V."/>
            <person name="Nagy L.G."/>
            <person name="Martin F."/>
            <person name="Kauserud H."/>
        </authorList>
    </citation>
    <scope>NUCLEOTIDE SEQUENCE</scope>
    <source>
        <strain evidence="2">CBHHK188m</strain>
    </source>
</reference>
<evidence type="ECO:0000256" key="1">
    <source>
        <dbReference type="SAM" id="MobiDB-lite"/>
    </source>
</evidence>
<dbReference type="EMBL" id="JARJLG010000129">
    <property type="protein sequence ID" value="KAJ7740054.1"/>
    <property type="molecule type" value="Genomic_DNA"/>
</dbReference>
<organism evidence="2 3">
    <name type="scientific">Mycena maculata</name>
    <dbReference type="NCBI Taxonomy" id="230809"/>
    <lineage>
        <taxon>Eukaryota</taxon>
        <taxon>Fungi</taxon>
        <taxon>Dikarya</taxon>
        <taxon>Basidiomycota</taxon>
        <taxon>Agaricomycotina</taxon>
        <taxon>Agaricomycetes</taxon>
        <taxon>Agaricomycetidae</taxon>
        <taxon>Agaricales</taxon>
        <taxon>Marasmiineae</taxon>
        <taxon>Mycenaceae</taxon>
        <taxon>Mycena</taxon>
    </lineage>
</organism>
<gene>
    <name evidence="2" type="ORF">DFH07DRAFT_965542</name>
</gene>
<feature type="compositionally biased region" description="Polar residues" evidence="1">
    <location>
        <begin position="256"/>
        <end position="268"/>
    </location>
</feature>
<feature type="region of interest" description="Disordered" evidence="1">
    <location>
        <begin position="249"/>
        <end position="268"/>
    </location>
</feature>
<keyword evidence="3" id="KW-1185">Reference proteome</keyword>
<dbReference type="AlphaFoldDB" id="A0AAD7N0A9"/>
<comment type="caution">
    <text evidence="2">The sequence shown here is derived from an EMBL/GenBank/DDBJ whole genome shotgun (WGS) entry which is preliminary data.</text>
</comment>
<protein>
    <submittedName>
        <fullName evidence="2">Uncharacterized protein</fullName>
    </submittedName>
</protein>